<reference evidence="2" key="3">
    <citation type="submission" date="2011-03" db="EMBL/GenBank/DDBJ databases">
        <title>Annotation of Magnaporthe poae ATCC 64411.</title>
        <authorList>
            <person name="Ma L.-J."/>
            <person name="Dead R."/>
            <person name="Young S.K."/>
            <person name="Zeng Q."/>
            <person name="Gargeya S."/>
            <person name="Fitzgerald M."/>
            <person name="Haas B."/>
            <person name="Abouelleil A."/>
            <person name="Alvarado L."/>
            <person name="Arachchi H.M."/>
            <person name="Berlin A."/>
            <person name="Brown A."/>
            <person name="Chapman S.B."/>
            <person name="Chen Z."/>
            <person name="Dunbar C."/>
            <person name="Freedman E."/>
            <person name="Gearin G."/>
            <person name="Gellesch M."/>
            <person name="Goldberg J."/>
            <person name="Griggs A."/>
            <person name="Gujja S."/>
            <person name="Heiman D."/>
            <person name="Howarth C."/>
            <person name="Larson L."/>
            <person name="Lui A."/>
            <person name="MacDonald P.J.P."/>
            <person name="Mehta T."/>
            <person name="Montmayeur A."/>
            <person name="Murphy C."/>
            <person name="Neiman D."/>
            <person name="Pearson M."/>
            <person name="Priest M."/>
            <person name="Roberts A."/>
            <person name="Saif S."/>
            <person name="Shea T."/>
            <person name="Shenoy N."/>
            <person name="Sisk P."/>
            <person name="Stolte C."/>
            <person name="Sykes S."/>
            <person name="Yandava C."/>
            <person name="Wortman J."/>
            <person name="Nusbaum C."/>
            <person name="Birren B."/>
        </authorList>
    </citation>
    <scope>NUCLEOTIDE SEQUENCE</scope>
    <source>
        <strain evidence="2">ATCC 64411</strain>
    </source>
</reference>
<dbReference type="eggNOG" id="ENOG502RN8E">
    <property type="taxonomic scope" value="Eukaryota"/>
</dbReference>
<accession>A0A0C4E153</accession>
<dbReference type="EnsemblFungi" id="MAPG_06101T0">
    <property type="protein sequence ID" value="MAPG_06101T0"/>
    <property type="gene ID" value="MAPG_06101"/>
</dbReference>
<evidence type="ECO:0000313" key="4">
    <source>
        <dbReference type="Proteomes" id="UP000011715"/>
    </source>
</evidence>
<name>A0A0C4E153_MAGP6</name>
<feature type="compositionally biased region" description="Basic and acidic residues" evidence="1">
    <location>
        <begin position="138"/>
        <end position="149"/>
    </location>
</feature>
<evidence type="ECO:0000256" key="1">
    <source>
        <dbReference type="SAM" id="MobiDB-lite"/>
    </source>
</evidence>
<evidence type="ECO:0000313" key="3">
    <source>
        <dbReference type="EnsemblFungi" id="MAPG_06101T0"/>
    </source>
</evidence>
<reference evidence="3" key="5">
    <citation type="submission" date="2015-06" db="UniProtKB">
        <authorList>
            <consortium name="EnsemblFungi"/>
        </authorList>
    </citation>
    <scope>IDENTIFICATION</scope>
    <source>
        <strain evidence="3">ATCC 64411</strain>
    </source>
</reference>
<dbReference type="STRING" id="644358.A0A0C4E153"/>
<feature type="region of interest" description="Disordered" evidence="1">
    <location>
        <begin position="138"/>
        <end position="202"/>
    </location>
</feature>
<dbReference type="OrthoDB" id="245563at2759"/>
<sequence>MTLSLVFHVAGDCRYEGRSDALGAVACVSNLPARGYCEKKTTLSPHPTPTRRRVDLIAVIIAQYWAVDIADDECDLLEHVDRLHRKLAALGCAVHYATVEREANVLAVLSCAEALDQEDQERRRYAQERLERAREALTRKKAEARKQGEVEALEEDIMRAFAEQESQTTEEQEEEAAEEQDRATEWGTAAGKTSGIQRPAWA</sequence>
<dbReference type="EMBL" id="GL876970">
    <property type="protein sequence ID" value="KLU87096.1"/>
    <property type="molecule type" value="Genomic_DNA"/>
</dbReference>
<reference evidence="3" key="4">
    <citation type="journal article" date="2015" name="G3 (Bethesda)">
        <title>Genome sequences of three phytopathogenic species of the Magnaporthaceae family of fungi.</title>
        <authorList>
            <person name="Okagaki L.H."/>
            <person name="Nunes C.C."/>
            <person name="Sailsbery J."/>
            <person name="Clay B."/>
            <person name="Brown D."/>
            <person name="John T."/>
            <person name="Oh Y."/>
            <person name="Young N."/>
            <person name="Fitzgerald M."/>
            <person name="Haas B.J."/>
            <person name="Zeng Q."/>
            <person name="Young S."/>
            <person name="Adiconis X."/>
            <person name="Fan L."/>
            <person name="Levin J.Z."/>
            <person name="Mitchell T.K."/>
            <person name="Okubara P.A."/>
            <person name="Farman M.L."/>
            <person name="Kohn L.M."/>
            <person name="Birren B."/>
            <person name="Ma L.-J."/>
            <person name="Dean R.A."/>
        </authorList>
    </citation>
    <scope>NUCLEOTIDE SEQUENCE</scope>
    <source>
        <strain evidence="3">ATCC 64411 / 73-15</strain>
    </source>
</reference>
<reference evidence="2" key="1">
    <citation type="submission" date="2010-05" db="EMBL/GenBank/DDBJ databases">
        <title>The Genome Sequence of Magnaporthe poae strain ATCC 64411.</title>
        <authorList>
            <consortium name="The Broad Institute Genome Sequencing Platform"/>
            <consortium name="Broad Institute Genome Sequencing Center for Infectious Disease"/>
            <person name="Ma L.-J."/>
            <person name="Dead R."/>
            <person name="Young S."/>
            <person name="Zeng Q."/>
            <person name="Koehrsen M."/>
            <person name="Alvarado L."/>
            <person name="Berlin A."/>
            <person name="Chapman S.B."/>
            <person name="Chen Z."/>
            <person name="Freedman E."/>
            <person name="Gellesch M."/>
            <person name="Goldberg J."/>
            <person name="Griggs A."/>
            <person name="Gujja S."/>
            <person name="Heilman E.R."/>
            <person name="Heiman D."/>
            <person name="Hepburn T."/>
            <person name="Howarth C."/>
            <person name="Jen D."/>
            <person name="Larson L."/>
            <person name="Mehta T."/>
            <person name="Neiman D."/>
            <person name="Pearson M."/>
            <person name="Roberts A."/>
            <person name="Saif S."/>
            <person name="Shea T."/>
            <person name="Shenoy N."/>
            <person name="Sisk P."/>
            <person name="Stolte C."/>
            <person name="Sykes S."/>
            <person name="Walk T."/>
            <person name="White J."/>
            <person name="Yandava C."/>
            <person name="Haas B."/>
            <person name="Nusbaum C."/>
            <person name="Birren B."/>
        </authorList>
    </citation>
    <scope>NUCLEOTIDE SEQUENCE</scope>
    <source>
        <strain evidence="2">ATCC 64411</strain>
    </source>
</reference>
<feature type="compositionally biased region" description="Acidic residues" evidence="1">
    <location>
        <begin position="168"/>
        <end position="178"/>
    </location>
</feature>
<dbReference type="EMBL" id="ADBL01001463">
    <property type="status" value="NOT_ANNOTATED_CDS"/>
    <property type="molecule type" value="Genomic_DNA"/>
</dbReference>
<reference evidence="4" key="2">
    <citation type="submission" date="2010-05" db="EMBL/GenBank/DDBJ databases">
        <title>The genome sequence of Magnaporthe poae strain ATCC 64411.</title>
        <authorList>
            <person name="Ma L.-J."/>
            <person name="Dead R."/>
            <person name="Young S."/>
            <person name="Zeng Q."/>
            <person name="Koehrsen M."/>
            <person name="Alvarado L."/>
            <person name="Berlin A."/>
            <person name="Chapman S.B."/>
            <person name="Chen Z."/>
            <person name="Freedman E."/>
            <person name="Gellesch M."/>
            <person name="Goldberg J."/>
            <person name="Griggs A."/>
            <person name="Gujja S."/>
            <person name="Heilman E.R."/>
            <person name="Heiman D."/>
            <person name="Hepburn T."/>
            <person name="Howarth C."/>
            <person name="Jen D."/>
            <person name="Larson L."/>
            <person name="Mehta T."/>
            <person name="Neiman D."/>
            <person name="Pearson M."/>
            <person name="Roberts A."/>
            <person name="Saif S."/>
            <person name="Shea T."/>
            <person name="Shenoy N."/>
            <person name="Sisk P."/>
            <person name="Stolte C."/>
            <person name="Sykes S."/>
            <person name="Walk T."/>
            <person name="White J."/>
            <person name="Yandava C."/>
            <person name="Haas B."/>
            <person name="Nusbaum C."/>
            <person name="Birren B."/>
        </authorList>
    </citation>
    <scope>NUCLEOTIDE SEQUENCE [LARGE SCALE GENOMIC DNA]</scope>
    <source>
        <strain evidence="4">ATCC 64411 / 73-15</strain>
    </source>
</reference>
<organism evidence="3 4">
    <name type="scientific">Magnaporthiopsis poae (strain ATCC 64411 / 73-15)</name>
    <name type="common">Kentucky bluegrass fungus</name>
    <name type="synonym">Magnaporthe poae</name>
    <dbReference type="NCBI Taxonomy" id="644358"/>
    <lineage>
        <taxon>Eukaryota</taxon>
        <taxon>Fungi</taxon>
        <taxon>Dikarya</taxon>
        <taxon>Ascomycota</taxon>
        <taxon>Pezizomycotina</taxon>
        <taxon>Sordariomycetes</taxon>
        <taxon>Sordariomycetidae</taxon>
        <taxon>Magnaporthales</taxon>
        <taxon>Magnaporthaceae</taxon>
        <taxon>Magnaporthiopsis</taxon>
    </lineage>
</organism>
<gene>
    <name evidence="2" type="ORF">MAPG_06101</name>
</gene>
<protein>
    <submittedName>
        <fullName evidence="2 3">Uncharacterized protein</fullName>
    </submittedName>
</protein>
<proteinExistence type="predicted"/>
<dbReference type="VEuPathDB" id="FungiDB:MAPG_06101"/>
<keyword evidence="4" id="KW-1185">Reference proteome</keyword>
<dbReference type="Proteomes" id="UP000011715">
    <property type="component" value="Unassembled WGS sequence"/>
</dbReference>
<dbReference type="AlphaFoldDB" id="A0A0C4E153"/>
<evidence type="ECO:0000313" key="2">
    <source>
        <dbReference type="EMBL" id="KLU87096.1"/>
    </source>
</evidence>